<dbReference type="InterPro" id="IPR024079">
    <property type="entry name" value="MetalloPept_cat_dom_sf"/>
</dbReference>
<evidence type="ECO:0000256" key="2">
    <source>
        <dbReference type="ARBA" id="ARBA00007357"/>
    </source>
</evidence>
<proteinExistence type="inferred from homology"/>
<dbReference type="GO" id="GO:0005886">
    <property type="term" value="C:plasma membrane"/>
    <property type="evidence" value="ECO:0007669"/>
    <property type="project" value="TreeGrafter"/>
</dbReference>
<dbReference type="EMBL" id="LR215024">
    <property type="protein sequence ID" value="VEU70214.1"/>
    <property type="molecule type" value="Genomic_DNA"/>
</dbReference>
<feature type="domain" description="Peptidase M13 N-terminal" evidence="9">
    <location>
        <begin position="7"/>
        <end position="385"/>
    </location>
</feature>
<evidence type="ECO:0000256" key="6">
    <source>
        <dbReference type="ARBA" id="ARBA00022833"/>
    </source>
</evidence>
<dbReference type="Gene3D" id="1.10.1380.10">
    <property type="entry name" value="Neutral endopeptidase , domain2"/>
    <property type="match status" value="1"/>
</dbReference>
<dbReference type="Pfam" id="PF05649">
    <property type="entry name" value="Peptidase_M13_N"/>
    <property type="match status" value="1"/>
</dbReference>
<dbReference type="PROSITE" id="PS51885">
    <property type="entry name" value="NEPRILYSIN"/>
    <property type="match status" value="1"/>
</dbReference>
<dbReference type="InterPro" id="IPR042089">
    <property type="entry name" value="Peptidase_M13_dom_2"/>
</dbReference>
<evidence type="ECO:0000256" key="1">
    <source>
        <dbReference type="ARBA" id="ARBA00001947"/>
    </source>
</evidence>
<evidence type="ECO:0000313" key="10">
    <source>
        <dbReference type="EMBL" id="VEU70214.1"/>
    </source>
</evidence>
<dbReference type="RefSeq" id="WP_027333527.1">
    <property type="nucleotide sequence ID" value="NZ_LR215024.1"/>
</dbReference>
<dbReference type="PANTHER" id="PTHR11733">
    <property type="entry name" value="ZINC METALLOPROTEASE FAMILY M13 NEPRILYSIN-RELATED"/>
    <property type="match status" value="1"/>
</dbReference>
<organism evidence="10 11">
    <name type="scientific">Mycoplasmopsis glycophila</name>
    <dbReference type="NCBI Taxonomy" id="171285"/>
    <lineage>
        <taxon>Bacteria</taxon>
        <taxon>Bacillati</taxon>
        <taxon>Mycoplasmatota</taxon>
        <taxon>Mycoplasmoidales</taxon>
        <taxon>Metamycoplasmataceae</taxon>
        <taxon>Mycoplasmopsis</taxon>
    </lineage>
</organism>
<evidence type="ECO:0000256" key="5">
    <source>
        <dbReference type="ARBA" id="ARBA00022801"/>
    </source>
</evidence>
<keyword evidence="6" id="KW-0862">Zinc</keyword>
<dbReference type="PRINTS" id="PR00786">
    <property type="entry name" value="NEPRILYSIN"/>
</dbReference>
<keyword evidence="11" id="KW-1185">Reference proteome</keyword>
<keyword evidence="3" id="KW-0645">Protease</keyword>
<comment type="cofactor">
    <cofactor evidence="1">
        <name>Zn(2+)</name>
        <dbReference type="ChEBI" id="CHEBI:29105"/>
    </cofactor>
</comment>
<keyword evidence="4" id="KW-0479">Metal-binding</keyword>
<dbReference type="EC" id="3.4.24.-" evidence="10"/>
<sequence>MTKKRLQDDFYDYINHDWLQSTQIPSDRPNISAFGEMDLALEKLLKGLISDWATGKKEIPNNKHLQEMIILYKMVMDVETRTKLGWSVAKTDLDKILKLESFQDVAKQYVDLDYQFIGLPLGFYVSQDFINNRIKVLWMSQLGSILPSKENYDKEDKDKFLKVWSDMSFKLAKSYGLDDQTINHMIKKALEFDNLLKDYLLTNTQKADYVSLYNPKNIEWFADKSKLFPIKEIAEKLVENQKVDTIAIDNVVFFENLDKIFNDETFEGYKALLFFRNLQNTASYITEETREIATSFRKALYSIDQTRSLEDFAFDVVSKYFSMPIGLYYAQTYFGEQAKKNVENMVKNMIQIYEKRLKANNWLSKDTAEKAIVKLNKLGVMVGYPEEIESYYDKFIFKTYEQGGNLVSNLKIASQVLTKHNFDQYMQRTNDKLWSMSPAAINAYFHPFFNHIVFPAAILSAPFYDINASSGANYGGIGAVIAHEISHAFDNNGSQFDENGSLKNWWTEHDYKVFKDKTKAAIEIFDGIETEHGKVNGTLTVSENIADMGGFSCALEAAQKEPDFKAEDFFENWARIWRILSKPEAAKRRLESDVHAPGKQRANVQLSNCDLFYETYNITPSDGMYIEPSKRVKIW</sequence>
<protein>
    <submittedName>
        <fullName evidence="10">Neutral endopeptidase</fullName>
        <ecNumber evidence="10">3.4.24.-</ecNumber>
    </submittedName>
</protein>
<comment type="similarity">
    <text evidence="2">Belongs to the peptidase M13 family.</text>
</comment>
<evidence type="ECO:0000313" key="11">
    <source>
        <dbReference type="Proteomes" id="UP000290815"/>
    </source>
</evidence>
<evidence type="ECO:0000259" key="8">
    <source>
        <dbReference type="Pfam" id="PF01431"/>
    </source>
</evidence>
<dbReference type="GO" id="GO:0046872">
    <property type="term" value="F:metal ion binding"/>
    <property type="evidence" value="ECO:0007669"/>
    <property type="project" value="UniProtKB-KW"/>
</dbReference>
<dbReference type="InterPro" id="IPR000718">
    <property type="entry name" value="Peptidase_M13"/>
</dbReference>
<dbReference type="GO" id="GO:0004222">
    <property type="term" value="F:metalloendopeptidase activity"/>
    <property type="evidence" value="ECO:0007669"/>
    <property type="project" value="InterPro"/>
</dbReference>
<dbReference type="CDD" id="cd08662">
    <property type="entry name" value="M13"/>
    <property type="match status" value="1"/>
</dbReference>
<dbReference type="Proteomes" id="UP000290815">
    <property type="component" value="Chromosome"/>
</dbReference>
<dbReference type="AlphaFoldDB" id="A0A449AUL4"/>
<dbReference type="Pfam" id="PF01431">
    <property type="entry name" value="Peptidase_M13"/>
    <property type="match status" value="1"/>
</dbReference>
<dbReference type="Gene3D" id="3.40.390.10">
    <property type="entry name" value="Collagenase (Catalytic Domain)"/>
    <property type="match status" value="1"/>
</dbReference>
<dbReference type="SUPFAM" id="SSF55486">
    <property type="entry name" value="Metalloproteases ('zincins'), catalytic domain"/>
    <property type="match status" value="1"/>
</dbReference>
<dbReference type="InterPro" id="IPR008753">
    <property type="entry name" value="Peptidase_M13_N"/>
</dbReference>
<keyword evidence="7" id="KW-0482">Metalloprotease</keyword>
<feature type="domain" description="Peptidase M13 C-terminal" evidence="8">
    <location>
        <begin position="442"/>
        <end position="632"/>
    </location>
</feature>
<keyword evidence="5 10" id="KW-0378">Hydrolase</keyword>
<evidence type="ECO:0000256" key="3">
    <source>
        <dbReference type="ARBA" id="ARBA00022670"/>
    </source>
</evidence>
<name>A0A449AUL4_9BACT</name>
<evidence type="ECO:0000256" key="4">
    <source>
        <dbReference type="ARBA" id="ARBA00022723"/>
    </source>
</evidence>
<dbReference type="PANTHER" id="PTHR11733:SF167">
    <property type="entry name" value="FI17812P1-RELATED"/>
    <property type="match status" value="1"/>
</dbReference>
<evidence type="ECO:0000259" key="9">
    <source>
        <dbReference type="Pfam" id="PF05649"/>
    </source>
</evidence>
<accession>A0A449AUL4</accession>
<reference evidence="10 11" key="1">
    <citation type="submission" date="2019-01" db="EMBL/GenBank/DDBJ databases">
        <authorList>
            <consortium name="Pathogen Informatics"/>
        </authorList>
    </citation>
    <scope>NUCLEOTIDE SEQUENCE [LARGE SCALE GENOMIC DNA]</scope>
    <source>
        <strain evidence="10 11">NCTC10194</strain>
    </source>
</reference>
<evidence type="ECO:0000256" key="7">
    <source>
        <dbReference type="ARBA" id="ARBA00023049"/>
    </source>
</evidence>
<dbReference type="GO" id="GO:0016485">
    <property type="term" value="P:protein processing"/>
    <property type="evidence" value="ECO:0007669"/>
    <property type="project" value="TreeGrafter"/>
</dbReference>
<dbReference type="KEGG" id="mgly:NCTC10194_00216"/>
<dbReference type="InterPro" id="IPR018497">
    <property type="entry name" value="Peptidase_M13_C"/>
</dbReference>
<gene>
    <name evidence="10" type="primary">pepO_2</name>
    <name evidence="10" type="ORF">NCTC10194_00216</name>
</gene>